<keyword evidence="4" id="KW-1185">Reference proteome</keyword>
<dbReference type="eggNOG" id="ENOG502ZQ6F">
    <property type="taxonomic scope" value="Bacteria"/>
</dbReference>
<evidence type="ECO:0000313" key="3">
    <source>
        <dbReference type="EMBL" id="CCH03551.1"/>
    </source>
</evidence>
<dbReference type="Proteomes" id="UP000011058">
    <property type="component" value="Plasmid pFAES01"/>
</dbReference>
<dbReference type="HOGENOM" id="CLU_2632831_0_0_10"/>
<dbReference type="EMBL" id="HE796684">
    <property type="protein sequence ID" value="CCH03551.1"/>
    <property type="molecule type" value="Genomic_DNA"/>
</dbReference>
<dbReference type="KEGG" id="fae:FAES_pFAES01057"/>
<evidence type="ECO:0000256" key="1">
    <source>
        <dbReference type="SAM" id="MobiDB-lite"/>
    </source>
</evidence>
<name>I0KHE8_9BACT</name>
<keyword evidence="2" id="KW-0812">Transmembrane</keyword>
<feature type="compositionally biased region" description="Polar residues" evidence="1">
    <location>
        <begin position="1"/>
        <end position="14"/>
    </location>
</feature>
<accession>I0KHE8</accession>
<keyword evidence="3" id="KW-0614">Plasmid</keyword>
<dbReference type="OrthoDB" id="9920839at2"/>
<evidence type="ECO:0000256" key="2">
    <source>
        <dbReference type="SAM" id="Phobius"/>
    </source>
</evidence>
<evidence type="ECO:0000313" key="4">
    <source>
        <dbReference type="Proteomes" id="UP000011058"/>
    </source>
</evidence>
<proteinExistence type="predicted"/>
<sequence length="77" mass="8903">MGLFRTTNKTTQPERSPEQHPAFRLGAWAATYLLRLEQRLANGLNQGQHRIGFRLRNAFLALLALFFLLYFIALLTQ</sequence>
<dbReference type="RefSeq" id="WP_015056731.1">
    <property type="nucleotide sequence ID" value="NC_019012.1"/>
</dbReference>
<dbReference type="AlphaFoldDB" id="I0KHE8"/>
<reference evidence="3 4" key="1">
    <citation type="journal article" date="2012" name="J. Bacteriol.">
        <title>Genome Sequence of Fibrella aestuarina BUZ 2T, a Filamentous Marine Bacterium.</title>
        <authorList>
            <person name="Filippini M."/>
            <person name="Qi W."/>
            <person name="Blom J."/>
            <person name="Goesmann A."/>
            <person name="Smits T.H."/>
            <person name="Bagheri H.C."/>
        </authorList>
    </citation>
    <scope>NUCLEOTIDE SEQUENCE [LARGE SCALE GENOMIC DNA]</scope>
    <source>
        <strain evidence="4">BUZ 2T</strain>
        <plasmid evidence="3 4">pFAES01</plasmid>
    </source>
</reference>
<protein>
    <submittedName>
        <fullName evidence="3">Uncharacterized protein</fullName>
    </submittedName>
</protein>
<feature type="region of interest" description="Disordered" evidence="1">
    <location>
        <begin position="1"/>
        <end position="20"/>
    </location>
</feature>
<keyword evidence="2" id="KW-0472">Membrane</keyword>
<organism evidence="3 4">
    <name type="scientific">Fibrella aestuarina BUZ 2</name>
    <dbReference type="NCBI Taxonomy" id="1166018"/>
    <lineage>
        <taxon>Bacteria</taxon>
        <taxon>Pseudomonadati</taxon>
        <taxon>Bacteroidota</taxon>
        <taxon>Cytophagia</taxon>
        <taxon>Cytophagales</taxon>
        <taxon>Spirosomataceae</taxon>
        <taxon>Fibrella</taxon>
    </lineage>
</organism>
<geneLocation type="plasmid" evidence="3 4">
    <name>pFAES01</name>
</geneLocation>
<gene>
    <name evidence="3" type="ORF">FAES_pFAES01057</name>
</gene>
<keyword evidence="2" id="KW-1133">Transmembrane helix</keyword>
<feature type="transmembrane region" description="Helical" evidence="2">
    <location>
        <begin position="58"/>
        <end position="76"/>
    </location>
</feature>